<evidence type="ECO:0000313" key="3">
    <source>
        <dbReference type="EMBL" id="NNH75757.1"/>
    </source>
</evidence>
<evidence type="ECO:0000313" key="4">
    <source>
        <dbReference type="Proteomes" id="UP000586827"/>
    </source>
</evidence>
<dbReference type="PANTHER" id="PTHR30388">
    <property type="entry name" value="ALDEHYDE OXIDOREDUCTASE MOLYBDENUM COFACTOR ASSEMBLY PROTEIN"/>
    <property type="match status" value="1"/>
</dbReference>
<feature type="compositionally biased region" description="Polar residues" evidence="1">
    <location>
        <begin position="183"/>
        <end position="195"/>
    </location>
</feature>
<evidence type="ECO:0000256" key="1">
    <source>
        <dbReference type="SAM" id="MobiDB-lite"/>
    </source>
</evidence>
<dbReference type="InterPro" id="IPR003777">
    <property type="entry name" value="XdhC_CoxI"/>
</dbReference>
<dbReference type="EMBL" id="JABELX010000027">
    <property type="protein sequence ID" value="NNH75757.1"/>
    <property type="molecule type" value="Genomic_DNA"/>
</dbReference>
<reference evidence="3 4" key="1">
    <citation type="submission" date="2020-05" db="EMBL/GenBank/DDBJ databases">
        <title>MicrobeNet Type strains.</title>
        <authorList>
            <person name="Nicholson A.C."/>
        </authorList>
    </citation>
    <scope>NUCLEOTIDE SEQUENCE [LARGE SCALE GENOMIC DNA]</scope>
    <source>
        <strain evidence="3 4">JCM 3224</strain>
    </source>
</reference>
<feature type="region of interest" description="Disordered" evidence="1">
    <location>
        <begin position="183"/>
        <end position="212"/>
    </location>
</feature>
<dbReference type="PANTHER" id="PTHR30388:SF4">
    <property type="entry name" value="MOLYBDENUM COFACTOR INSERTION CHAPERONE PAOD"/>
    <property type="match status" value="1"/>
</dbReference>
<comment type="caution">
    <text evidence="3">The sequence shown here is derived from an EMBL/GenBank/DDBJ whole genome shotgun (WGS) entry which is preliminary data.</text>
</comment>
<dbReference type="RefSeq" id="WP_067529033.1">
    <property type="nucleotide sequence ID" value="NZ_JABELX010000027.1"/>
</dbReference>
<feature type="domain" description="XdhC- CoxI" evidence="2">
    <location>
        <begin position="11"/>
        <end position="78"/>
    </location>
</feature>
<dbReference type="InterPro" id="IPR052698">
    <property type="entry name" value="MoCofactor_Util/Proc"/>
</dbReference>
<proteinExistence type="predicted"/>
<gene>
    <name evidence="3" type="ORF">HLB23_38910</name>
</gene>
<name>A0A849CGH3_9NOCA</name>
<accession>A0A849CGH3</accession>
<sequence length="212" mass="21916">MRGFTAELLTWHTAGKTYAIATVIGVSGSAPRPVGAAMAVDAEGAVIGGLSGGGVEAAVYELCCAALRTGQPMRETFGHSDSDAFGSTDGRLEVFVQRVDVANRAAIEAVLRANESVALIRDLNTGAAMALGSWWSVGSAFGERVVAEARVMLDAAVTGIRTVGRDDTDTTVFVESWVRARSPGSSCRTRPSSPGSELALSAGRPTMLGRPA</sequence>
<organism evidence="3 4">
    <name type="scientific">Nocardia uniformis</name>
    <dbReference type="NCBI Taxonomy" id="53432"/>
    <lineage>
        <taxon>Bacteria</taxon>
        <taxon>Bacillati</taxon>
        <taxon>Actinomycetota</taxon>
        <taxon>Actinomycetes</taxon>
        <taxon>Mycobacteriales</taxon>
        <taxon>Nocardiaceae</taxon>
        <taxon>Nocardia</taxon>
    </lineage>
</organism>
<evidence type="ECO:0000259" key="2">
    <source>
        <dbReference type="Pfam" id="PF02625"/>
    </source>
</evidence>
<dbReference type="Pfam" id="PF02625">
    <property type="entry name" value="XdhC_CoxI"/>
    <property type="match status" value="1"/>
</dbReference>
<dbReference type="Proteomes" id="UP000586827">
    <property type="component" value="Unassembled WGS sequence"/>
</dbReference>
<keyword evidence="4" id="KW-1185">Reference proteome</keyword>
<protein>
    <submittedName>
        <fullName evidence="3">XdhC family protein</fullName>
    </submittedName>
</protein>
<dbReference type="AlphaFoldDB" id="A0A849CGH3"/>